<dbReference type="EMBL" id="JBIRUQ010000006">
    <property type="protein sequence ID" value="MFI1463774.1"/>
    <property type="molecule type" value="Genomic_DNA"/>
</dbReference>
<feature type="region of interest" description="Disordered" evidence="1">
    <location>
        <begin position="171"/>
        <end position="298"/>
    </location>
</feature>
<name>A0ABW7TW42_9NOCA</name>
<dbReference type="RefSeq" id="WP_033246479.1">
    <property type="nucleotide sequence ID" value="NZ_JBIRUQ010000006.1"/>
</dbReference>
<dbReference type="GeneID" id="93507706"/>
<evidence type="ECO:0000313" key="3">
    <source>
        <dbReference type="Proteomes" id="UP001611263"/>
    </source>
</evidence>
<feature type="compositionally biased region" description="Basic and acidic residues" evidence="1">
    <location>
        <begin position="282"/>
        <end position="298"/>
    </location>
</feature>
<accession>A0ABW7TW42</accession>
<organism evidence="2 3">
    <name type="scientific">Nocardia carnea</name>
    <dbReference type="NCBI Taxonomy" id="37328"/>
    <lineage>
        <taxon>Bacteria</taxon>
        <taxon>Bacillati</taxon>
        <taxon>Actinomycetota</taxon>
        <taxon>Actinomycetes</taxon>
        <taxon>Mycobacteriales</taxon>
        <taxon>Nocardiaceae</taxon>
        <taxon>Nocardia</taxon>
    </lineage>
</organism>
<sequence length="298" mass="35321">MSNDEEMRRRGVERARREQRERTEQGRKSNDIGRWFHNGIAEIRGETRERGWQSQRSVKLPSGRERVHDGARSLKDHEFREYKNARVVGGKFVMEQISKEREHLQTDSKAKGVWVVVRGSPDPAARRELEKLERDFKDRFQLVEISKEEANRAEKLGKQLERNTNQLELFKSSDLRAKERMRELQEKARDKQRVKEAAKRAIEQQAREHRQREERQQQREAADRLAQRAVERREASDRGERTPMSGREAADVLRISRPTPGVKPPRREPLPIAPVVKRSRNRSREREHDRSRGVEREH</sequence>
<gene>
    <name evidence="2" type="ORF">ACH4WX_23905</name>
</gene>
<evidence type="ECO:0000256" key="1">
    <source>
        <dbReference type="SAM" id="MobiDB-lite"/>
    </source>
</evidence>
<proteinExistence type="predicted"/>
<protein>
    <submittedName>
        <fullName evidence="2">Uncharacterized protein</fullName>
    </submittedName>
</protein>
<reference evidence="2 3" key="1">
    <citation type="submission" date="2024-10" db="EMBL/GenBank/DDBJ databases">
        <title>The Natural Products Discovery Center: Release of the First 8490 Sequenced Strains for Exploring Actinobacteria Biosynthetic Diversity.</title>
        <authorList>
            <person name="Kalkreuter E."/>
            <person name="Kautsar S.A."/>
            <person name="Yang D."/>
            <person name="Bader C.D."/>
            <person name="Teijaro C.N."/>
            <person name="Fluegel L."/>
            <person name="Davis C.M."/>
            <person name="Simpson J.R."/>
            <person name="Lauterbach L."/>
            <person name="Steele A.D."/>
            <person name="Gui C."/>
            <person name="Meng S."/>
            <person name="Li G."/>
            <person name="Viehrig K."/>
            <person name="Ye F."/>
            <person name="Su P."/>
            <person name="Kiefer A.F."/>
            <person name="Nichols A."/>
            <person name="Cepeda A.J."/>
            <person name="Yan W."/>
            <person name="Fan B."/>
            <person name="Jiang Y."/>
            <person name="Adhikari A."/>
            <person name="Zheng C.-J."/>
            <person name="Schuster L."/>
            <person name="Cowan T.M."/>
            <person name="Smanski M.J."/>
            <person name="Chevrette M.G."/>
            <person name="De Carvalho L.P.S."/>
            <person name="Shen B."/>
        </authorList>
    </citation>
    <scope>NUCLEOTIDE SEQUENCE [LARGE SCALE GENOMIC DNA]</scope>
    <source>
        <strain evidence="2 3">NPDC020568</strain>
    </source>
</reference>
<dbReference type="Proteomes" id="UP001611263">
    <property type="component" value="Unassembled WGS sequence"/>
</dbReference>
<evidence type="ECO:0000313" key="2">
    <source>
        <dbReference type="EMBL" id="MFI1463774.1"/>
    </source>
</evidence>
<feature type="compositionally biased region" description="Basic and acidic residues" evidence="1">
    <location>
        <begin position="171"/>
        <end position="241"/>
    </location>
</feature>
<comment type="caution">
    <text evidence="2">The sequence shown here is derived from an EMBL/GenBank/DDBJ whole genome shotgun (WGS) entry which is preliminary data.</text>
</comment>
<keyword evidence="3" id="KW-1185">Reference proteome</keyword>
<feature type="compositionally biased region" description="Basic and acidic residues" evidence="1">
    <location>
        <begin position="1"/>
        <end position="31"/>
    </location>
</feature>
<feature type="region of interest" description="Disordered" evidence="1">
    <location>
        <begin position="1"/>
        <end position="72"/>
    </location>
</feature>
<feature type="compositionally biased region" description="Basic and acidic residues" evidence="1">
    <location>
        <begin position="62"/>
        <end position="72"/>
    </location>
</feature>